<feature type="compositionally biased region" description="Basic and acidic residues" evidence="1">
    <location>
        <begin position="1"/>
        <end position="16"/>
    </location>
</feature>
<evidence type="ECO:0000256" key="1">
    <source>
        <dbReference type="SAM" id="MobiDB-lite"/>
    </source>
</evidence>
<organism evidence="2 3">
    <name type="scientific">Gigaspora margarita</name>
    <dbReference type="NCBI Taxonomy" id="4874"/>
    <lineage>
        <taxon>Eukaryota</taxon>
        <taxon>Fungi</taxon>
        <taxon>Fungi incertae sedis</taxon>
        <taxon>Mucoromycota</taxon>
        <taxon>Glomeromycotina</taxon>
        <taxon>Glomeromycetes</taxon>
        <taxon>Diversisporales</taxon>
        <taxon>Gigasporaceae</taxon>
        <taxon>Gigaspora</taxon>
    </lineage>
</organism>
<protein>
    <submittedName>
        <fullName evidence="2">Uncharacterized protein</fullName>
    </submittedName>
</protein>
<dbReference type="Proteomes" id="UP000439903">
    <property type="component" value="Unassembled WGS sequence"/>
</dbReference>
<dbReference type="AlphaFoldDB" id="A0A8H4EVE8"/>
<gene>
    <name evidence="2" type="ORF">F8M41_007800</name>
</gene>
<dbReference type="EMBL" id="WTPW01000019">
    <property type="protein sequence ID" value="KAF0558840.1"/>
    <property type="molecule type" value="Genomic_DNA"/>
</dbReference>
<sequence>MSHTDPGSHDSGKGKDIPPQPATTISTSGSTVTSLGRPKLDVHIDSYTKMYVDESIRASSTSDINSIKQYINSQFDRQRTWNEQLQSNINNINNILSRFAQPGNSRSAASYTLASTDHTILSRHS</sequence>
<accession>A0A8H4EVE8</accession>
<name>A0A8H4EVE8_GIGMA</name>
<feature type="compositionally biased region" description="Low complexity" evidence="1">
    <location>
        <begin position="23"/>
        <end position="34"/>
    </location>
</feature>
<feature type="region of interest" description="Disordered" evidence="1">
    <location>
        <begin position="1"/>
        <end position="37"/>
    </location>
</feature>
<evidence type="ECO:0000313" key="3">
    <source>
        <dbReference type="Proteomes" id="UP000439903"/>
    </source>
</evidence>
<keyword evidence="3" id="KW-1185">Reference proteome</keyword>
<evidence type="ECO:0000313" key="2">
    <source>
        <dbReference type="EMBL" id="KAF0558840.1"/>
    </source>
</evidence>
<proteinExistence type="predicted"/>
<comment type="caution">
    <text evidence="2">The sequence shown here is derived from an EMBL/GenBank/DDBJ whole genome shotgun (WGS) entry which is preliminary data.</text>
</comment>
<reference evidence="2 3" key="1">
    <citation type="journal article" date="2019" name="Environ. Microbiol.">
        <title>At the nexus of three kingdoms: the genome of the mycorrhizal fungus Gigaspora margarita provides insights into plant, endobacterial and fungal interactions.</title>
        <authorList>
            <person name="Venice F."/>
            <person name="Ghignone S."/>
            <person name="Salvioli di Fossalunga A."/>
            <person name="Amselem J."/>
            <person name="Novero M."/>
            <person name="Xianan X."/>
            <person name="Sedzielewska Toro K."/>
            <person name="Morin E."/>
            <person name="Lipzen A."/>
            <person name="Grigoriev I.V."/>
            <person name="Henrissat B."/>
            <person name="Martin F.M."/>
            <person name="Bonfante P."/>
        </authorList>
    </citation>
    <scope>NUCLEOTIDE SEQUENCE [LARGE SCALE GENOMIC DNA]</scope>
    <source>
        <strain evidence="2 3">BEG34</strain>
    </source>
</reference>